<evidence type="ECO:0000313" key="2">
    <source>
        <dbReference type="EMBL" id="TQL47262.1"/>
    </source>
</evidence>
<dbReference type="EMBL" id="VFOM01000001">
    <property type="protein sequence ID" value="TQL47262.1"/>
    <property type="molecule type" value="Genomic_DNA"/>
</dbReference>
<dbReference type="PROSITE" id="PS50995">
    <property type="entry name" value="HTH_MARR_2"/>
    <property type="match status" value="1"/>
</dbReference>
<dbReference type="InterPro" id="IPR000835">
    <property type="entry name" value="HTH_MarR-typ"/>
</dbReference>
<comment type="caution">
    <text evidence="2">The sequence shown here is derived from an EMBL/GenBank/DDBJ whole genome shotgun (WGS) entry which is preliminary data.</text>
</comment>
<organism evidence="2 3">
    <name type="scientific">Homoserinimonas aerilata</name>
    <dbReference type="NCBI Taxonomy" id="1162970"/>
    <lineage>
        <taxon>Bacteria</taxon>
        <taxon>Bacillati</taxon>
        <taxon>Actinomycetota</taxon>
        <taxon>Actinomycetes</taxon>
        <taxon>Micrococcales</taxon>
        <taxon>Microbacteriaceae</taxon>
        <taxon>Homoserinimonas</taxon>
    </lineage>
</organism>
<evidence type="ECO:0000259" key="1">
    <source>
        <dbReference type="PROSITE" id="PS50995"/>
    </source>
</evidence>
<accession>A0A542YGP2</accession>
<dbReference type="PANTHER" id="PTHR39515:SF2">
    <property type="entry name" value="HTH-TYPE TRANSCRIPTIONAL REGULATOR RV0880"/>
    <property type="match status" value="1"/>
</dbReference>
<evidence type="ECO:0000313" key="3">
    <source>
        <dbReference type="Proteomes" id="UP000317998"/>
    </source>
</evidence>
<sequence length="144" mass="15141">MSNDIRETLGELVGAAYRLSRVAARATGETTSALAYSALSTLIENGPLRVGELASLCRVSQPGMTKVVTALEEGAWVERVTDPLDARASVISITDAGRVARSERLARIGAAIGPYFEGLDPADRAALERAARILAERGDSARSG</sequence>
<dbReference type="AlphaFoldDB" id="A0A542YGP2"/>
<keyword evidence="3" id="KW-1185">Reference proteome</keyword>
<dbReference type="Gene3D" id="1.10.10.10">
    <property type="entry name" value="Winged helix-like DNA-binding domain superfamily/Winged helix DNA-binding domain"/>
    <property type="match status" value="1"/>
</dbReference>
<name>A0A542YGP2_9MICO</name>
<proteinExistence type="predicted"/>
<dbReference type="InterPro" id="IPR036390">
    <property type="entry name" value="WH_DNA-bd_sf"/>
</dbReference>
<dbReference type="SUPFAM" id="SSF46785">
    <property type="entry name" value="Winged helix' DNA-binding domain"/>
    <property type="match status" value="1"/>
</dbReference>
<dbReference type="RefSeq" id="WP_185740419.1">
    <property type="nucleotide sequence ID" value="NZ_VFOM01000001.1"/>
</dbReference>
<protein>
    <submittedName>
        <fullName evidence="2">MarR family transcriptional regulator</fullName>
    </submittedName>
</protein>
<dbReference type="Pfam" id="PF12802">
    <property type="entry name" value="MarR_2"/>
    <property type="match status" value="1"/>
</dbReference>
<dbReference type="Proteomes" id="UP000317998">
    <property type="component" value="Unassembled WGS sequence"/>
</dbReference>
<feature type="domain" description="HTH marR-type" evidence="1">
    <location>
        <begin position="2"/>
        <end position="136"/>
    </location>
</feature>
<dbReference type="PANTHER" id="PTHR39515">
    <property type="entry name" value="CONSERVED PROTEIN"/>
    <property type="match status" value="1"/>
</dbReference>
<dbReference type="InterPro" id="IPR052526">
    <property type="entry name" value="HTH-type_Bedaq_tolerance"/>
</dbReference>
<dbReference type="InterPro" id="IPR036388">
    <property type="entry name" value="WH-like_DNA-bd_sf"/>
</dbReference>
<gene>
    <name evidence="2" type="ORF">FB562_0317</name>
</gene>
<reference evidence="2 3" key="1">
    <citation type="submission" date="2019-06" db="EMBL/GenBank/DDBJ databases">
        <title>Sequencing the genomes of 1000 actinobacteria strains.</title>
        <authorList>
            <person name="Klenk H.-P."/>
        </authorList>
    </citation>
    <scope>NUCLEOTIDE SEQUENCE [LARGE SCALE GENOMIC DNA]</scope>
    <source>
        <strain evidence="2 3">DSM 26477</strain>
    </source>
</reference>
<dbReference type="SMART" id="SM00347">
    <property type="entry name" value="HTH_MARR"/>
    <property type="match status" value="1"/>
</dbReference>
<dbReference type="GO" id="GO:0003700">
    <property type="term" value="F:DNA-binding transcription factor activity"/>
    <property type="evidence" value="ECO:0007669"/>
    <property type="project" value="InterPro"/>
</dbReference>